<dbReference type="KEGG" id="plig:NAG76_18235"/>
<evidence type="ECO:0000313" key="3">
    <source>
        <dbReference type="Proteomes" id="UP001056756"/>
    </source>
</evidence>
<dbReference type="Pfam" id="PF03476">
    <property type="entry name" value="MOSC_N"/>
    <property type="match status" value="1"/>
</dbReference>
<feature type="domain" description="MOSC" evidence="1">
    <location>
        <begin position="18"/>
        <end position="240"/>
    </location>
</feature>
<accession>A0A9J6ZCB8</accession>
<dbReference type="GO" id="GO:0003824">
    <property type="term" value="F:catalytic activity"/>
    <property type="evidence" value="ECO:0007669"/>
    <property type="project" value="InterPro"/>
</dbReference>
<organism evidence="2 3">
    <name type="scientific">Candidatus Pristimantibacillus lignocellulolyticus</name>
    <dbReference type="NCBI Taxonomy" id="2994561"/>
    <lineage>
        <taxon>Bacteria</taxon>
        <taxon>Bacillati</taxon>
        <taxon>Bacillota</taxon>
        <taxon>Bacilli</taxon>
        <taxon>Bacillales</taxon>
        <taxon>Paenibacillaceae</taxon>
        <taxon>Candidatus Pristimantibacillus</taxon>
    </lineage>
</organism>
<gene>
    <name evidence="2" type="ORF">NAG76_18235</name>
</gene>
<dbReference type="InterPro" id="IPR011037">
    <property type="entry name" value="Pyrv_Knase-like_insert_dom_sf"/>
</dbReference>
<dbReference type="InterPro" id="IPR005302">
    <property type="entry name" value="MoCF_Sase_C"/>
</dbReference>
<dbReference type="GO" id="GO:0030151">
    <property type="term" value="F:molybdenum ion binding"/>
    <property type="evidence" value="ECO:0007669"/>
    <property type="project" value="InterPro"/>
</dbReference>
<dbReference type="EMBL" id="CP097899">
    <property type="protein sequence ID" value="URN93747.1"/>
    <property type="molecule type" value="Genomic_DNA"/>
</dbReference>
<proteinExistence type="predicted"/>
<evidence type="ECO:0000313" key="2">
    <source>
        <dbReference type="EMBL" id="URN93747.1"/>
    </source>
</evidence>
<dbReference type="Pfam" id="PF03473">
    <property type="entry name" value="MOSC"/>
    <property type="match status" value="1"/>
</dbReference>
<dbReference type="AlphaFoldDB" id="A0A9J6ZCB8"/>
<sequence length="242" mass="27396">MKTTQIGKLIEINRYPVKSFSGEILETVQLAPYGILGDRGYAFVNNEKTGWARYITARKIPEMIGYHAQLVSSPGEDELTVSIKSPSGVCYNWDEQLLQEIQQYSKTTIAMEQFDLNANTLLGVDDASILIITDRSIERLQELYGQQIDHRRFRANFYITLAEGIEENELIGRELIIGNSELTIKYPCERCAMITIDPDTLEKDVNILKLINKNMNLQFGLYADITRVGTVTANDSVYLVEG</sequence>
<reference evidence="2" key="1">
    <citation type="submission" date="2022-05" db="EMBL/GenBank/DDBJ databases">
        <title>Novel bacterial taxa in a minimal lignocellulolytic consortium and its capacity to transform plastics disclosed by genome-resolved metagenomics.</title>
        <authorList>
            <person name="Rodriguez C.A.D."/>
            <person name="Diaz-Garcia L."/>
            <person name="Herrera K."/>
            <person name="Tarazona N.A."/>
            <person name="Sproer C."/>
            <person name="Overmann J."/>
            <person name="Jimenez D.J."/>
        </authorList>
    </citation>
    <scope>NUCLEOTIDE SEQUENCE</scope>
    <source>
        <strain evidence="2">MAG5</strain>
    </source>
</reference>
<dbReference type="GO" id="GO:0030170">
    <property type="term" value="F:pyridoxal phosphate binding"/>
    <property type="evidence" value="ECO:0007669"/>
    <property type="project" value="InterPro"/>
</dbReference>
<protein>
    <submittedName>
        <fullName evidence="2">MOSC domain-containing protein</fullName>
    </submittedName>
</protein>
<name>A0A9J6ZCB8_9BACL</name>
<dbReference type="Gene3D" id="2.40.33.20">
    <property type="entry name" value="PK beta-barrel domain-like"/>
    <property type="match status" value="1"/>
</dbReference>
<dbReference type="Proteomes" id="UP001056756">
    <property type="component" value="Chromosome"/>
</dbReference>
<dbReference type="PROSITE" id="PS51340">
    <property type="entry name" value="MOSC"/>
    <property type="match status" value="1"/>
</dbReference>
<dbReference type="SUPFAM" id="SSF50800">
    <property type="entry name" value="PK beta-barrel domain-like"/>
    <property type="match status" value="1"/>
</dbReference>
<dbReference type="InterPro" id="IPR005303">
    <property type="entry name" value="MOCOS_middle"/>
</dbReference>
<evidence type="ECO:0000259" key="1">
    <source>
        <dbReference type="PROSITE" id="PS51340"/>
    </source>
</evidence>